<dbReference type="OrthoDB" id="164207at2"/>
<reference evidence="4" key="1">
    <citation type="submission" date="2016-11" db="EMBL/GenBank/DDBJ databases">
        <title>Dehalogenimonas formicexedens sp. nov., a chlorinated alkane respiring bacterium isolated from contaminated groundwater.</title>
        <authorList>
            <person name="Key T.A."/>
            <person name="Bowman K.S."/>
            <person name="Lee I."/>
            <person name="Chun J."/>
            <person name="Albuquerque L."/>
            <person name="da Costa M.S."/>
            <person name="Rainey F.A."/>
            <person name="Moe W.M."/>
        </authorList>
    </citation>
    <scope>NUCLEOTIDE SEQUENCE [LARGE SCALE GENOMIC DNA]</scope>
    <source>
        <strain evidence="4">NSZ-14</strain>
    </source>
</reference>
<dbReference type="PANTHER" id="PTHR45566:SF2">
    <property type="entry name" value="NARL SUBFAMILY"/>
    <property type="match status" value="1"/>
</dbReference>
<feature type="domain" description="Response regulatory" evidence="2">
    <location>
        <begin position="2"/>
        <end position="116"/>
    </location>
</feature>
<dbReference type="EMBL" id="CP018258">
    <property type="protein sequence ID" value="APV45243.1"/>
    <property type="molecule type" value="Genomic_DNA"/>
</dbReference>
<evidence type="ECO:0000313" key="4">
    <source>
        <dbReference type="Proteomes" id="UP000185934"/>
    </source>
</evidence>
<gene>
    <name evidence="3" type="ORF">Dform_01928</name>
</gene>
<dbReference type="AlphaFoldDB" id="A0A1P8F9X2"/>
<dbReference type="InterPro" id="IPR011006">
    <property type="entry name" value="CheY-like_superfamily"/>
</dbReference>
<dbReference type="Pfam" id="PF00072">
    <property type="entry name" value="Response_reg"/>
    <property type="match status" value="1"/>
</dbReference>
<dbReference type="GO" id="GO:0000160">
    <property type="term" value="P:phosphorelay signal transduction system"/>
    <property type="evidence" value="ECO:0007669"/>
    <property type="project" value="InterPro"/>
</dbReference>
<dbReference type="PANTHER" id="PTHR45566">
    <property type="entry name" value="HTH-TYPE TRANSCRIPTIONAL REGULATOR YHJB-RELATED"/>
    <property type="match status" value="1"/>
</dbReference>
<dbReference type="STRING" id="1839801.Dform_01928"/>
<dbReference type="InterPro" id="IPR001789">
    <property type="entry name" value="Sig_transdc_resp-reg_receiver"/>
</dbReference>
<sequence>MRVLIADDDLQVRRALRLLIEQHFDHVVIEEAAAAEQLLEISPGNSPDLILLDWELPVNNRSGLFRGIRNKCPEAAVVALSALPESRKEALACGCRAFISKNDPPEAFIPLLRAMATG</sequence>
<dbReference type="InterPro" id="IPR051015">
    <property type="entry name" value="EvgA-like"/>
</dbReference>
<dbReference type="PROSITE" id="PS50110">
    <property type="entry name" value="RESPONSE_REGULATORY"/>
    <property type="match status" value="1"/>
</dbReference>
<keyword evidence="4" id="KW-1185">Reference proteome</keyword>
<dbReference type="Proteomes" id="UP000185934">
    <property type="component" value="Chromosome"/>
</dbReference>
<evidence type="ECO:0000259" key="2">
    <source>
        <dbReference type="PROSITE" id="PS50110"/>
    </source>
</evidence>
<dbReference type="InterPro" id="IPR058245">
    <property type="entry name" value="NreC/VraR/RcsB-like_REC"/>
</dbReference>
<dbReference type="SUPFAM" id="SSF52172">
    <property type="entry name" value="CheY-like"/>
    <property type="match status" value="1"/>
</dbReference>
<dbReference type="Gene3D" id="3.40.50.2300">
    <property type="match status" value="1"/>
</dbReference>
<dbReference type="RefSeq" id="WP_076004811.1">
    <property type="nucleotide sequence ID" value="NZ_CP018258.1"/>
</dbReference>
<organism evidence="3 4">
    <name type="scientific">Dehalogenimonas formicexedens</name>
    <dbReference type="NCBI Taxonomy" id="1839801"/>
    <lineage>
        <taxon>Bacteria</taxon>
        <taxon>Bacillati</taxon>
        <taxon>Chloroflexota</taxon>
        <taxon>Dehalococcoidia</taxon>
        <taxon>Dehalococcoidales</taxon>
        <taxon>Dehalococcoidaceae</taxon>
        <taxon>Dehalogenimonas</taxon>
    </lineage>
</organism>
<evidence type="ECO:0000313" key="3">
    <source>
        <dbReference type="EMBL" id="APV45243.1"/>
    </source>
</evidence>
<keyword evidence="1" id="KW-0597">Phosphoprotein</keyword>
<accession>A0A1P8F9X2</accession>
<name>A0A1P8F9X2_9CHLR</name>
<dbReference type="SMART" id="SM00448">
    <property type="entry name" value="REC"/>
    <property type="match status" value="1"/>
</dbReference>
<dbReference type="CDD" id="cd17535">
    <property type="entry name" value="REC_NarL-like"/>
    <property type="match status" value="1"/>
</dbReference>
<proteinExistence type="predicted"/>
<protein>
    <submittedName>
        <fullName evidence="3">Response regulator receiver domain-containing protein</fullName>
    </submittedName>
</protein>
<evidence type="ECO:0000256" key="1">
    <source>
        <dbReference type="PROSITE-ProRule" id="PRU00169"/>
    </source>
</evidence>
<dbReference type="KEGG" id="dfo:Dform_01928"/>
<feature type="modified residue" description="4-aspartylphosphate" evidence="1">
    <location>
        <position position="53"/>
    </location>
</feature>